<dbReference type="Proteomes" id="UP001283361">
    <property type="component" value="Unassembled WGS sequence"/>
</dbReference>
<gene>
    <name evidence="1" type="ORF">RRG08_028221</name>
</gene>
<accession>A0AAE1AT35</accession>
<dbReference type="AlphaFoldDB" id="A0AAE1AT35"/>
<evidence type="ECO:0000313" key="1">
    <source>
        <dbReference type="EMBL" id="KAK3792831.1"/>
    </source>
</evidence>
<proteinExistence type="predicted"/>
<protein>
    <submittedName>
        <fullName evidence="1">Uncharacterized protein</fullName>
    </submittedName>
</protein>
<keyword evidence="2" id="KW-1185">Reference proteome</keyword>
<dbReference type="EMBL" id="JAWDGP010001321">
    <property type="protein sequence ID" value="KAK3792831.1"/>
    <property type="molecule type" value="Genomic_DNA"/>
</dbReference>
<organism evidence="1 2">
    <name type="scientific">Elysia crispata</name>
    <name type="common">lettuce slug</name>
    <dbReference type="NCBI Taxonomy" id="231223"/>
    <lineage>
        <taxon>Eukaryota</taxon>
        <taxon>Metazoa</taxon>
        <taxon>Spiralia</taxon>
        <taxon>Lophotrochozoa</taxon>
        <taxon>Mollusca</taxon>
        <taxon>Gastropoda</taxon>
        <taxon>Heterobranchia</taxon>
        <taxon>Euthyneura</taxon>
        <taxon>Panpulmonata</taxon>
        <taxon>Sacoglossa</taxon>
        <taxon>Placobranchoidea</taxon>
        <taxon>Plakobranchidae</taxon>
        <taxon>Elysia</taxon>
    </lineage>
</organism>
<reference evidence="1" key="1">
    <citation type="journal article" date="2023" name="G3 (Bethesda)">
        <title>A reference genome for the long-term kleptoplast-retaining sea slug Elysia crispata morphotype clarki.</title>
        <authorList>
            <person name="Eastman K.E."/>
            <person name="Pendleton A.L."/>
            <person name="Shaikh M.A."/>
            <person name="Suttiyut T."/>
            <person name="Ogas R."/>
            <person name="Tomko P."/>
            <person name="Gavelis G."/>
            <person name="Widhalm J.R."/>
            <person name="Wisecaver J.H."/>
        </authorList>
    </citation>
    <scope>NUCLEOTIDE SEQUENCE</scope>
    <source>
        <strain evidence="1">ECLA1</strain>
    </source>
</reference>
<name>A0AAE1AT35_9GAST</name>
<sequence>MTRVKAVFYCRVTSPCTLSPVLFVSRVAGIEGLPRGRETDLRRYRNQIPLPPGRCPLPTVHCPASVTVPFLDCSIFEASITDTLTCRVGAIDRTDLRTAEERRGDAHKRVTPHYREQISLFKALYSNRHSRSAEPPCSGYIVHNDVGRSFSVFLLPYAEKALLQL</sequence>
<comment type="caution">
    <text evidence="1">The sequence shown here is derived from an EMBL/GenBank/DDBJ whole genome shotgun (WGS) entry which is preliminary data.</text>
</comment>
<evidence type="ECO:0000313" key="2">
    <source>
        <dbReference type="Proteomes" id="UP001283361"/>
    </source>
</evidence>